<dbReference type="AlphaFoldDB" id="A0A6N1VFC5"/>
<dbReference type="EMBL" id="CP054836">
    <property type="protein sequence ID" value="QKV17849.1"/>
    <property type="molecule type" value="Genomic_DNA"/>
</dbReference>
<protein>
    <submittedName>
        <fullName evidence="1">Uncharacterized protein</fullName>
    </submittedName>
</protein>
<dbReference type="KEGG" id="orm:HTY61_04935"/>
<name>A0A6N1VFC5_9HYPH</name>
<proteinExistence type="predicted"/>
<organism evidence="1 2">
    <name type="scientific">Oricola thermophila</name>
    <dbReference type="NCBI Taxonomy" id="2742145"/>
    <lineage>
        <taxon>Bacteria</taxon>
        <taxon>Pseudomonadati</taxon>
        <taxon>Pseudomonadota</taxon>
        <taxon>Alphaproteobacteria</taxon>
        <taxon>Hyphomicrobiales</taxon>
        <taxon>Ahrensiaceae</taxon>
        <taxon>Oricola</taxon>
    </lineage>
</organism>
<sequence>MADVNKDGLIPGQIVPFDVLMRLEKARIKGEARAKPAEAGDRVDIPEDWESLHWKRQVELANRIIGGEGPLVPSEGQTVAEKARAIIMSEVSDR</sequence>
<dbReference type="RefSeq" id="WP_175275746.1">
    <property type="nucleotide sequence ID" value="NZ_CP054836.1"/>
</dbReference>
<accession>A0A6N1VFC5</accession>
<keyword evidence="2" id="KW-1185">Reference proteome</keyword>
<evidence type="ECO:0000313" key="2">
    <source>
        <dbReference type="Proteomes" id="UP000509367"/>
    </source>
</evidence>
<evidence type="ECO:0000313" key="1">
    <source>
        <dbReference type="EMBL" id="QKV17849.1"/>
    </source>
</evidence>
<gene>
    <name evidence="1" type="ORF">HTY61_04935</name>
</gene>
<dbReference type="Proteomes" id="UP000509367">
    <property type="component" value="Chromosome"/>
</dbReference>
<reference evidence="1 2" key="1">
    <citation type="submission" date="2020-06" db="EMBL/GenBank/DDBJ databases">
        <title>Oricola thermophila sp. nov. isolated from a tidal sediments.</title>
        <authorList>
            <person name="Kwon K.K."/>
            <person name="Yang S.-H."/>
            <person name="Park M.-J."/>
        </authorList>
    </citation>
    <scope>NUCLEOTIDE SEQUENCE [LARGE SCALE GENOMIC DNA]</scope>
    <source>
        <strain evidence="1 2">MEBiC13590</strain>
    </source>
</reference>